<organism evidence="1 2">
    <name type="scientific">Methylomonas fluvii</name>
    <dbReference type="NCBI Taxonomy" id="1854564"/>
    <lineage>
        <taxon>Bacteria</taxon>
        <taxon>Pseudomonadati</taxon>
        <taxon>Pseudomonadota</taxon>
        <taxon>Gammaproteobacteria</taxon>
        <taxon>Methylococcales</taxon>
        <taxon>Methylococcaceae</taxon>
        <taxon>Methylomonas</taxon>
    </lineage>
</organism>
<keyword evidence="2" id="KW-1185">Reference proteome</keyword>
<reference evidence="1 2" key="1">
    <citation type="submission" date="2020-09" db="EMBL/GenBank/DDBJ databases">
        <title>Methylomonas albis sp. nov. and Methylomonas fluvii sp. nov.: Two cold-adapted methanotrophs from the River Elbe and an amended description of Methylovulum psychrotolerans strain Eb1.</title>
        <authorList>
            <person name="Bussmann I.K."/>
            <person name="Klings K.-W."/>
            <person name="Warnstedt J."/>
            <person name="Hoppert M."/>
            <person name="Saborowski A."/>
            <person name="Horn F."/>
            <person name="Liebner S."/>
        </authorList>
    </citation>
    <scope>NUCLEOTIDE SEQUENCE [LARGE SCALE GENOMIC DNA]</scope>
    <source>
        <strain evidence="1 2">EbB</strain>
    </source>
</reference>
<accession>A0ABR9DHE1</accession>
<evidence type="ECO:0000313" key="1">
    <source>
        <dbReference type="EMBL" id="MBD9362286.1"/>
    </source>
</evidence>
<gene>
    <name evidence="1" type="ORF">EBB_17560</name>
</gene>
<sequence length="176" mass="20321">MFPYFIEDNIMNSHIFEHTFGTGHCIQYQRLPSGTCYHADTPEPVVELLEQLRYSRRKIRLYYGDTTTGQSWLDEHDVIGWIGRSTGTIKVPLLIEPGDVGGPALLDHCIVRVDSPRQVLYQHDDFRVGEVELVKGELKRLPWEICIDGAVHARFKSKTEARHFESFIQGNRFSFI</sequence>
<dbReference type="Proteomes" id="UP000641152">
    <property type="component" value="Unassembled WGS sequence"/>
</dbReference>
<proteinExistence type="predicted"/>
<evidence type="ECO:0000313" key="2">
    <source>
        <dbReference type="Proteomes" id="UP000641152"/>
    </source>
</evidence>
<comment type="caution">
    <text evidence="1">The sequence shown here is derived from an EMBL/GenBank/DDBJ whole genome shotgun (WGS) entry which is preliminary data.</text>
</comment>
<dbReference type="EMBL" id="JACXST010000003">
    <property type="protein sequence ID" value="MBD9362286.1"/>
    <property type="molecule type" value="Genomic_DNA"/>
</dbReference>
<name>A0ABR9DHE1_9GAMM</name>
<protein>
    <submittedName>
        <fullName evidence="1">Uncharacterized protein</fullName>
    </submittedName>
</protein>